<feature type="transmembrane region" description="Helical" evidence="2">
    <location>
        <begin position="298"/>
        <end position="318"/>
    </location>
</feature>
<accession>A0A0F6QWR6</accession>
<keyword evidence="2" id="KW-0812">Transmembrane</keyword>
<feature type="transmembrane region" description="Helical" evidence="2">
    <location>
        <begin position="242"/>
        <end position="262"/>
    </location>
</feature>
<dbReference type="AlphaFoldDB" id="A0A0F6QWR6"/>
<dbReference type="HOGENOM" id="CLU_048085_0_0_11"/>
<feature type="compositionally biased region" description="Low complexity" evidence="1">
    <location>
        <begin position="139"/>
        <end position="154"/>
    </location>
</feature>
<dbReference type="Proteomes" id="UP000033566">
    <property type="component" value="Chromosome"/>
</dbReference>
<feature type="region of interest" description="Disordered" evidence="1">
    <location>
        <begin position="13"/>
        <end position="235"/>
    </location>
</feature>
<evidence type="ECO:0000313" key="3">
    <source>
        <dbReference type="EMBL" id="AKE38243.1"/>
    </source>
</evidence>
<proteinExistence type="predicted"/>
<keyword evidence="2" id="KW-0472">Membrane</keyword>
<keyword evidence="4" id="KW-1185">Reference proteome</keyword>
<feature type="compositionally biased region" description="Basic and acidic residues" evidence="1">
    <location>
        <begin position="16"/>
        <end position="25"/>
    </location>
</feature>
<feature type="transmembrane region" description="Helical" evidence="2">
    <location>
        <begin position="269"/>
        <end position="292"/>
    </location>
</feature>
<gene>
    <name evidence="3" type="ORF">UL81_01290</name>
</gene>
<evidence type="ECO:0000313" key="4">
    <source>
        <dbReference type="Proteomes" id="UP000033566"/>
    </source>
</evidence>
<reference evidence="3 4" key="1">
    <citation type="journal article" date="2015" name="Genome Announc.">
        <title>Complete Genome Sequence of Corynebacterium camporealensis DSM 44610, Isolated from the Milk of a Manchega Sheep with Subclinical Mastitis.</title>
        <authorList>
            <person name="Ruckert C."/>
            <person name="Albersmeier A."/>
            <person name="Winkler A."/>
            <person name="Tauch A."/>
        </authorList>
    </citation>
    <scope>NUCLEOTIDE SEQUENCE [LARGE SCALE GENOMIC DNA]</scope>
    <source>
        <strain evidence="3 4">DSM 44610</strain>
    </source>
</reference>
<name>A0A0F6QWR6_9CORY</name>
<feature type="compositionally biased region" description="Basic and acidic residues" evidence="1">
    <location>
        <begin position="77"/>
        <end position="138"/>
    </location>
</feature>
<dbReference type="PATRIC" id="fig|161896.4.peg.253"/>
<protein>
    <submittedName>
        <fullName evidence="3">Uncharacterized protein</fullName>
    </submittedName>
</protein>
<keyword evidence="2" id="KW-1133">Transmembrane helix</keyword>
<dbReference type="RefSeq" id="WP_046453165.1">
    <property type="nucleotide sequence ID" value="NZ_CP011311.1"/>
</dbReference>
<dbReference type="KEGG" id="ccj:UL81_01290"/>
<evidence type="ECO:0000256" key="1">
    <source>
        <dbReference type="SAM" id="MobiDB-lite"/>
    </source>
</evidence>
<dbReference type="EMBL" id="CP011311">
    <property type="protein sequence ID" value="AKE38243.1"/>
    <property type="molecule type" value="Genomic_DNA"/>
</dbReference>
<evidence type="ECO:0000256" key="2">
    <source>
        <dbReference type="SAM" id="Phobius"/>
    </source>
</evidence>
<organism evidence="3 4">
    <name type="scientific">Corynebacterium camporealensis</name>
    <dbReference type="NCBI Taxonomy" id="161896"/>
    <lineage>
        <taxon>Bacteria</taxon>
        <taxon>Bacillati</taxon>
        <taxon>Actinomycetota</taxon>
        <taxon>Actinomycetes</taxon>
        <taxon>Mycobacteriales</taxon>
        <taxon>Corynebacteriaceae</taxon>
        <taxon>Corynebacterium</taxon>
    </lineage>
</organism>
<sequence length="319" mass="33462">MANEKQLTVAELLARQQKERGDKSAPSRRRRRRSLEDGGISVSELTGNLSKVKARPEESKHSNVPIDETAPVIPAPDRPEPGESAQKEDSAQAKDSAPKAEPKEAAKKPEPKKPEPKKADKPAEKKPEPKKPEVKDAGKPAAAAAAAGTASPVAKPEEKPTAENQPSSDDTTEIQKVTEEPKQKQQADTKTKAAAAGAAGAGVAGASSSKAGDTGELPVVRDEQKPAASEQEEQEEEKLKPFSVILLALIGIVLGAVIFMGFQVLWDRFALGIVGLLAIGVTAAMVGIVHALRTDRDGLSMGLAGVVGLVLTFGPLLLV</sequence>
<dbReference type="OrthoDB" id="4428184at2"/>
<feature type="compositionally biased region" description="Basic and acidic residues" evidence="1">
    <location>
        <begin position="176"/>
        <end position="191"/>
    </location>
</feature>